<evidence type="ECO:0000259" key="1">
    <source>
        <dbReference type="Pfam" id="PF01575"/>
    </source>
</evidence>
<dbReference type="InterPro" id="IPR002539">
    <property type="entry name" value="MaoC-like_dom"/>
</dbReference>
<proteinExistence type="predicted"/>
<dbReference type="SUPFAM" id="SSF54637">
    <property type="entry name" value="Thioesterase/thiol ester dehydrase-isomerase"/>
    <property type="match status" value="2"/>
</dbReference>
<dbReference type="CDD" id="cd03448">
    <property type="entry name" value="HDE_HSD"/>
    <property type="match status" value="1"/>
</dbReference>
<dbReference type="GO" id="GO:0044594">
    <property type="term" value="F:17-beta-hydroxysteroid dehydrogenase (NAD+) activity"/>
    <property type="evidence" value="ECO:0007669"/>
    <property type="project" value="TreeGrafter"/>
</dbReference>
<name>A0A6G6J3L7_PSENT</name>
<organism evidence="3 4">
    <name type="scientific">Pseudomonas nitroreducens</name>
    <dbReference type="NCBI Taxonomy" id="46680"/>
    <lineage>
        <taxon>Bacteria</taxon>
        <taxon>Pseudomonadati</taxon>
        <taxon>Pseudomonadota</taxon>
        <taxon>Gammaproteobacteria</taxon>
        <taxon>Pseudomonadales</taxon>
        <taxon>Pseudomonadaceae</taxon>
        <taxon>Pseudomonas</taxon>
    </lineage>
</organism>
<dbReference type="PANTHER" id="PTHR13078">
    <property type="entry name" value="PEROXISOMAL MULTIFUNCTIONAL ENZYME TYPE 2-RELATED"/>
    <property type="match status" value="1"/>
</dbReference>
<dbReference type="GO" id="GO:0006635">
    <property type="term" value="P:fatty acid beta-oxidation"/>
    <property type="evidence" value="ECO:0007669"/>
    <property type="project" value="TreeGrafter"/>
</dbReference>
<dbReference type="KEGG" id="pnt:G5B91_27630"/>
<dbReference type="EMBL" id="CP049140">
    <property type="protein sequence ID" value="QIE89827.1"/>
    <property type="molecule type" value="Genomic_DNA"/>
</dbReference>
<reference evidence="3 4" key="1">
    <citation type="submission" date="2020-02" db="EMBL/GenBank/DDBJ databases">
        <title>Integrative conjugative elements (ICEs) and plasmids drive adaptation of Pseudomonas nitroreducens strain HBP1 to wastewater environment.</title>
        <authorList>
            <person name="Sentchilo V."/>
            <person name="Carraro N."/>
            <person name="Bertelli C."/>
            <person name="van der Meer J.R."/>
        </authorList>
    </citation>
    <scope>NUCLEOTIDE SEQUENCE [LARGE SCALE GENOMIC DNA]</scope>
    <source>
        <strain evidence="3 4">HBP1</strain>
    </source>
</reference>
<dbReference type="InterPro" id="IPR054357">
    <property type="entry name" value="MFE-2_N"/>
</dbReference>
<gene>
    <name evidence="3" type="ORF">G5B91_27630</name>
</gene>
<dbReference type="GO" id="GO:0004300">
    <property type="term" value="F:enoyl-CoA hydratase activity"/>
    <property type="evidence" value="ECO:0007669"/>
    <property type="project" value="TreeGrafter"/>
</dbReference>
<accession>A0A6G6J3L7</accession>
<evidence type="ECO:0000313" key="4">
    <source>
        <dbReference type="Proteomes" id="UP000501063"/>
    </source>
</evidence>
<dbReference type="GO" id="GO:0003857">
    <property type="term" value="F:(3S)-3-hydroxyacyl-CoA dehydrogenase (NAD+) activity"/>
    <property type="evidence" value="ECO:0007669"/>
    <property type="project" value="TreeGrafter"/>
</dbReference>
<dbReference type="Pfam" id="PF22622">
    <property type="entry name" value="MFE-2_hydrat-2_N"/>
    <property type="match status" value="1"/>
</dbReference>
<protein>
    <submittedName>
        <fullName evidence="3">3-alpha,7-alpha, 12-alpha-trihydroxy-5-beta-cholest-24-enoyl-CoA hydratase</fullName>
    </submittedName>
</protein>
<dbReference type="RefSeq" id="WP_024764205.1">
    <property type="nucleotide sequence ID" value="NZ_CP049140.1"/>
</dbReference>
<dbReference type="Gene3D" id="3.10.129.10">
    <property type="entry name" value="Hotdog Thioesterase"/>
    <property type="match status" value="2"/>
</dbReference>
<sequence>MPLDYHRIKNWPIKEGRQTYSARDTILYALGVGAATSNPLPEEDLQFVYEKGLKALPSMATIMASGEFWLDHPEAGIDLTKVLHGEQFLRIHKPLPAQGTLIGRDSVDEIFDKGADKGAVMYMSRRLYDAETEELLATSTWSTFMRGNGGFGGTAEGQPKPHALPEERPFDLCIELSSRPEQATIYRLSGDLNPLHIDPTFAARAGFDKPILHGMSSYGMAGRAIVKLLCNNDPHRLRALNLRFAAPMYPGETLRVEVWREGQGRAGFRARAVERDVLILNNGYAEFDA</sequence>
<evidence type="ECO:0000259" key="2">
    <source>
        <dbReference type="Pfam" id="PF22622"/>
    </source>
</evidence>
<dbReference type="InterPro" id="IPR029069">
    <property type="entry name" value="HotDog_dom_sf"/>
</dbReference>
<dbReference type="Pfam" id="PF01575">
    <property type="entry name" value="MaoC_dehydratas"/>
    <property type="match status" value="1"/>
</dbReference>
<dbReference type="AlphaFoldDB" id="A0A6G6J3L7"/>
<evidence type="ECO:0000313" key="3">
    <source>
        <dbReference type="EMBL" id="QIE89827.1"/>
    </source>
</evidence>
<feature type="domain" description="MaoC-like" evidence="1">
    <location>
        <begin position="167"/>
        <end position="277"/>
    </location>
</feature>
<feature type="domain" description="Peroxisomal multifunctional enzyme type 2-like N-terminal" evidence="2">
    <location>
        <begin position="19"/>
        <end position="147"/>
    </location>
</feature>
<dbReference type="Proteomes" id="UP000501063">
    <property type="component" value="Chromosome"/>
</dbReference>
<dbReference type="PANTHER" id="PTHR13078:SF56">
    <property type="entry name" value="PEROXISOMAL MULTIFUNCTIONAL ENZYME TYPE 2"/>
    <property type="match status" value="1"/>
</dbReference>